<dbReference type="PROSITE" id="PS50994">
    <property type="entry name" value="INTEGRASE"/>
    <property type="match status" value="1"/>
</dbReference>
<protein>
    <recommendedName>
        <fullName evidence="2">Integrase catalytic domain-containing protein</fullName>
    </recommendedName>
</protein>
<dbReference type="InterPro" id="IPR025724">
    <property type="entry name" value="GAG-pre-integrase_dom"/>
</dbReference>
<dbReference type="Proteomes" id="UP001443914">
    <property type="component" value="Unassembled WGS sequence"/>
</dbReference>
<dbReference type="GO" id="GO:0015074">
    <property type="term" value="P:DNA integration"/>
    <property type="evidence" value="ECO:0007669"/>
    <property type="project" value="InterPro"/>
</dbReference>
<dbReference type="InterPro" id="IPR057670">
    <property type="entry name" value="SH3_retrovirus"/>
</dbReference>
<dbReference type="Pfam" id="PF13976">
    <property type="entry name" value="gag_pre-integrs"/>
    <property type="match status" value="1"/>
</dbReference>
<dbReference type="InterPro" id="IPR054722">
    <property type="entry name" value="PolX-like_BBD"/>
</dbReference>
<reference evidence="3" key="1">
    <citation type="submission" date="2024-03" db="EMBL/GenBank/DDBJ databases">
        <title>WGS assembly of Saponaria officinalis var. Norfolk2.</title>
        <authorList>
            <person name="Jenkins J."/>
            <person name="Shu S."/>
            <person name="Grimwood J."/>
            <person name="Barry K."/>
            <person name="Goodstein D."/>
            <person name="Schmutz J."/>
            <person name="Leebens-Mack J."/>
            <person name="Osbourn A."/>
        </authorList>
    </citation>
    <scope>NUCLEOTIDE SEQUENCE [LARGE SCALE GENOMIC DNA]</scope>
    <source>
        <strain evidence="3">JIC</strain>
    </source>
</reference>
<dbReference type="Pfam" id="PF22936">
    <property type="entry name" value="Pol_BBD"/>
    <property type="match status" value="1"/>
</dbReference>
<dbReference type="PANTHER" id="PTHR37610:SF40">
    <property type="entry name" value="OS01G0909600 PROTEIN"/>
    <property type="match status" value="1"/>
</dbReference>
<evidence type="ECO:0000259" key="2">
    <source>
        <dbReference type="PROSITE" id="PS50994"/>
    </source>
</evidence>
<evidence type="ECO:0000313" key="4">
    <source>
        <dbReference type="Proteomes" id="UP001443914"/>
    </source>
</evidence>
<name>A0AAW1MX80_SAPOF</name>
<dbReference type="Gene3D" id="3.30.420.10">
    <property type="entry name" value="Ribonuclease H-like superfamily/Ribonuclease H"/>
    <property type="match status" value="1"/>
</dbReference>
<dbReference type="GO" id="GO:0003676">
    <property type="term" value="F:nucleic acid binding"/>
    <property type="evidence" value="ECO:0007669"/>
    <property type="project" value="InterPro"/>
</dbReference>
<proteinExistence type="predicted"/>
<evidence type="ECO:0000256" key="1">
    <source>
        <dbReference type="SAM" id="MobiDB-lite"/>
    </source>
</evidence>
<dbReference type="InterPro" id="IPR036397">
    <property type="entry name" value="RNaseH_sf"/>
</dbReference>
<comment type="caution">
    <text evidence="3">The sequence shown here is derived from an EMBL/GenBank/DDBJ whole genome shotgun (WGS) entry which is preliminary data.</text>
</comment>
<dbReference type="InterPro" id="IPR012337">
    <property type="entry name" value="RNaseH-like_sf"/>
</dbReference>
<dbReference type="Pfam" id="PF25597">
    <property type="entry name" value="SH3_retrovirus"/>
    <property type="match status" value="1"/>
</dbReference>
<dbReference type="AlphaFoldDB" id="A0AAW1MX80"/>
<dbReference type="Pfam" id="PF14244">
    <property type="entry name" value="Retrotran_gag_3"/>
    <property type="match status" value="1"/>
</dbReference>
<feature type="region of interest" description="Disordered" evidence="1">
    <location>
        <begin position="716"/>
        <end position="738"/>
    </location>
</feature>
<dbReference type="EMBL" id="JBDFQZ010000002">
    <property type="protein sequence ID" value="KAK9750636.1"/>
    <property type="molecule type" value="Genomic_DNA"/>
</dbReference>
<dbReference type="InterPro" id="IPR029472">
    <property type="entry name" value="Copia-like_N"/>
</dbReference>
<organism evidence="3 4">
    <name type="scientific">Saponaria officinalis</name>
    <name type="common">Common soapwort</name>
    <name type="synonym">Lychnis saponaria</name>
    <dbReference type="NCBI Taxonomy" id="3572"/>
    <lineage>
        <taxon>Eukaryota</taxon>
        <taxon>Viridiplantae</taxon>
        <taxon>Streptophyta</taxon>
        <taxon>Embryophyta</taxon>
        <taxon>Tracheophyta</taxon>
        <taxon>Spermatophyta</taxon>
        <taxon>Magnoliopsida</taxon>
        <taxon>eudicotyledons</taxon>
        <taxon>Gunneridae</taxon>
        <taxon>Pentapetalae</taxon>
        <taxon>Caryophyllales</taxon>
        <taxon>Caryophyllaceae</taxon>
        <taxon>Caryophylleae</taxon>
        <taxon>Saponaria</taxon>
    </lineage>
</organism>
<dbReference type="SUPFAM" id="SSF53098">
    <property type="entry name" value="Ribonuclease H-like"/>
    <property type="match status" value="1"/>
</dbReference>
<dbReference type="PANTHER" id="PTHR37610">
    <property type="entry name" value="CCHC-TYPE DOMAIN-CONTAINING PROTEIN"/>
    <property type="match status" value="1"/>
</dbReference>
<sequence length="784" mass="88634">MFFSGKSFMHWSRNIKIALITKKKLGFINGTYPKPAETHANYNDWIRTDYMVMRWLLHSLSVTISESLSYVTSSKQLWEELNERFNQSNVPHLYQLRKEVTQIFQGDSFVAEYYSKLRIIWEDMRSLKPLPECSCGVLATCTCNLLKKIVERDNKNNLIDFPMGLDRKYEHLRGQILAMDPLPSVNQAFAKVHQAEVQKKITISNAMIDMDSVSMVASQHHVSDHHSVGGYNNAANTWKKDAKRPKLERFSYHCDFCNKAGHTQDFCWKLKNQKSKNGTQSLKSASSGGRRFAANVEEVHEFEAASPCDPPRFQSSDFPVDSTFVQAVAKELFKLQNAAASHSLSVADHMSYDLYNFKTYRLLSKPLTVVLPDGQTKVVKYGGEIELTDRLLLTNVLYLPDFKHNLLSLGRLLDDSDLTAHFSSSGCYIQALSTKAVLCTGWRSAGIYRFSTRPLSTACFPNSCSIFWSASVSLNDVHLLHARLGHVSFSTLKHVVSNAKIPNNTDGFHCETCLLAKHHKLPFPGIVHQRSIPGNPQQNGKVERKHRHLLETARALRIQSFLPKRFWGEMVLAATHLINLMPTKTLGWKTPHETLFKRAPDYSSLRTIGCLCFAAQNSGDKFENRVVKCIMLGYPFAKKGYKLYNLTDHKILLSRDVIFNENTFPYNPKYNVQCHTDVPILSKLHSQLPVFPDDAASTLNQNIISTPDNITFSINTNNFQNDSSDSNNSPPNGAAYDDFVQPLVSAPDNAPSRHSNRARQLSCRLNDYFYKGVPASILPSNDSS</sequence>
<evidence type="ECO:0000313" key="3">
    <source>
        <dbReference type="EMBL" id="KAK9750636.1"/>
    </source>
</evidence>
<accession>A0AAW1MX80</accession>
<keyword evidence="4" id="KW-1185">Reference proteome</keyword>
<dbReference type="InterPro" id="IPR001584">
    <property type="entry name" value="Integrase_cat-core"/>
</dbReference>
<feature type="domain" description="Integrase catalytic" evidence="2">
    <location>
        <begin position="525"/>
        <end position="599"/>
    </location>
</feature>
<feature type="compositionally biased region" description="Low complexity" evidence="1">
    <location>
        <begin position="721"/>
        <end position="732"/>
    </location>
</feature>
<gene>
    <name evidence="3" type="ORF">RND81_02G209700</name>
</gene>